<feature type="compositionally biased region" description="Polar residues" evidence="1">
    <location>
        <begin position="21"/>
        <end position="64"/>
    </location>
</feature>
<sequence length="234" mass="22924">MKISSRGSSTNAIRRPPAQDLPSSKPSTPNASQKPDATKPSTPNAPNATQKPDATKPSTPNAPNAPQKPDSRFSKSSLLDAATALPDLASPFLAGAGQVSDLASSFQAGAGQLPGAMPFSPSLPGGAQLPGSTASSPLMQSLQTDGFSPAGGSKTESLGKLLEGVVSVISSLTELVQAATQGVQAVSQGVQGVAQGVTGVVGAVGTAGSSLLGGALGQGSADPTANMNQAPTIE</sequence>
<comment type="caution">
    <text evidence="2">The sequence shown here is derived from an EMBL/GenBank/DDBJ whole genome shotgun (WGS) entry which is preliminary data.</text>
</comment>
<feature type="compositionally biased region" description="Polar residues" evidence="1">
    <location>
        <begin position="1"/>
        <end position="12"/>
    </location>
</feature>
<gene>
    <name evidence="2" type="ORF">JYK02_34660</name>
</gene>
<reference evidence="2 3" key="1">
    <citation type="submission" date="2021-02" db="EMBL/GenBank/DDBJ databases">
        <title>De Novo genome assembly of isolated myxobacteria.</title>
        <authorList>
            <person name="Stevens D.C."/>
        </authorList>
    </citation>
    <scope>NUCLEOTIDE SEQUENCE [LARGE SCALE GENOMIC DNA]</scope>
    <source>
        <strain evidence="2 3">ATCC 29039</strain>
    </source>
</reference>
<feature type="compositionally biased region" description="Polar residues" evidence="1">
    <location>
        <begin position="130"/>
        <end position="146"/>
    </location>
</feature>
<protein>
    <submittedName>
        <fullName evidence="2">Uncharacterized protein</fullName>
    </submittedName>
</protein>
<feature type="region of interest" description="Disordered" evidence="1">
    <location>
        <begin position="214"/>
        <end position="234"/>
    </location>
</feature>
<dbReference type="RefSeq" id="WP_207057209.1">
    <property type="nucleotide sequence ID" value="NZ_JAFIMU010000013.1"/>
</dbReference>
<evidence type="ECO:0000313" key="2">
    <source>
        <dbReference type="EMBL" id="MBN8232672.1"/>
    </source>
</evidence>
<feature type="compositionally biased region" description="Polar residues" evidence="1">
    <location>
        <begin position="223"/>
        <end position="234"/>
    </location>
</feature>
<dbReference type="Proteomes" id="UP000664052">
    <property type="component" value="Unassembled WGS sequence"/>
</dbReference>
<organism evidence="2 3">
    <name type="scientific">Corallococcus macrosporus</name>
    <dbReference type="NCBI Taxonomy" id="35"/>
    <lineage>
        <taxon>Bacteria</taxon>
        <taxon>Pseudomonadati</taxon>
        <taxon>Myxococcota</taxon>
        <taxon>Myxococcia</taxon>
        <taxon>Myxococcales</taxon>
        <taxon>Cystobacterineae</taxon>
        <taxon>Myxococcaceae</taxon>
        <taxon>Corallococcus</taxon>
    </lineage>
</organism>
<accession>A0ABS3DN04</accession>
<evidence type="ECO:0000313" key="3">
    <source>
        <dbReference type="Proteomes" id="UP000664052"/>
    </source>
</evidence>
<feature type="region of interest" description="Disordered" evidence="1">
    <location>
        <begin position="117"/>
        <end position="153"/>
    </location>
</feature>
<evidence type="ECO:0000256" key="1">
    <source>
        <dbReference type="SAM" id="MobiDB-lite"/>
    </source>
</evidence>
<dbReference type="EMBL" id="JAFIMU010000013">
    <property type="protein sequence ID" value="MBN8232672.1"/>
    <property type="molecule type" value="Genomic_DNA"/>
</dbReference>
<keyword evidence="3" id="KW-1185">Reference proteome</keyword>
<name>A0ABS3DN04_9BACT</name>
<proteinExistence type="predicted"/>
<feature type="region of interest" description="Disordered" evidence="1">
    <location>
        <begin position="1"/>
        <end position="78"/>
    </location>
</feature>